<dbReference type="PANTHER" id="PTHR28013">
    <property type="entry name" value="PROTEIN DCV1-RELATED"/>
    <property type="match status" value="1"/>
</dbReference>
<keyword evidence="1" id="KW-1133">Transmembrane helix</keyword>
<feature type="transmembrane region" description="Helical" evidence="1">
    <location>
        <begin position="155"/>
        <end position="179"/>
    </location>
</feature>
<evidence type="ECO:0008006" key="4">
    <source>
        <dbReference type="Google" id="ProtNLM"/>
    </source>
</evidence>
<dbReference type="Proteomes" id="UP000076738">
    <property type="component" value="Unassembled WGS sequence"/>
</dbReference>
<feature type="transmembrane region" description="Helical" evidence="1">
    <location>
        <begin position="117"/>
        <end position="143"/>
    </location>
</feature>
<dbReference type="EMBL" id="KV417269">
    <property type="protein sequence ID" value="KZP00400.1"/>
    <property type="molecule type" value="Genomic_DNA"/>
</dbReference>
<evidence type="ECO:0000313" key="2">
    <source>
        <dbReference type="EMBL" id="KZP00400.1"/>
    </source>
</evidence>
<keyword evidence="1" id="KW-0812">Transmembrane</keyword>
<proteinExistence type="predicted"/>
<sequence>MAFHPRHAYLASWLLLLIAFIFLLLCSISVPVVHALYFMESDISGGSRYGMWGWCDYSLSYCWGNFLYWGFDPFFVVWMTKVLVFYPISCVLTFITLLALLPASVRAEGYEPAPPSIYPFLAGMACLCSIVAWTFSMSMFAIARERLRADGFSTSFGSCMWLGLVAMLCLIVVAFLSLWTRRVKNSGYAY</sequence>
<dbReference type="PANTHER" id="PTHR28013:SF4">
    <property type="entry name" value="MARVEL DOMAIN-CONTAINING PROTEIN"/>
    <property type="match status" value="1"/>
</dbReference>
<dbReference type="GO" id="GO:0005886">
    <property type="term" value="C:plasma membrane"/>
    <property type="evidence" value="ECO:0007669"/>
    <property type="project" value="InterPro"/>
</dbReference>
<dbReference type="OrthoDB" id="2589196at2759"/>
<keyword evidence="3" id="KW-1185">Reference proteome</keyword>
<evidence type="ECO:0000313" key="3">
    <source>
        <dbReference type="Proteomes" id="UP000076738"/>
    </source>
</evidence>
<name>A0A167QZ71_CALVF</name>
<reference evidence="2 3" key="1">
    <citation type="journal article" date="2016" name="Mol. Biol. Evol.">
        <title>Comparative Genomics of Early-Diverging Mushroom-Forming Fungi Provides Insights into the Origins of Lignocellulose Decay Capabilities.</title>
        <authorList>
            <person name="Nagy L.G."/>
            <person name="Riley R."/>
            <person name="Tritt A."/>
            <person name="Adam C."/>
            <person name="Daum C."/>
            <person name="Floudas D."/>
            <person name="Sun H."/>
            <person name="Yadav J.S."/>
            <person name="Pangilinan J."/>
            <person name="Larsson K.H."/>
            <person name="Matsuura K."/>
            <person name="Barry K."/>
            <person name="Labutti K."/>
            <person name="Kuo R."/>
            <person name="Ohm R.A."/>
            <person name="Bhattacharya S.S."/>
            <person name="Shirouzu T."/>
            <person name="Yoshinaga Y."/>
            <person name="Martin F.M."/>
            <person name="Grigoriev I.V."/>
            <person name="Hibbett D.S."/>
        </authorList>
    </citation>
    <scope>NUCLEOTIDE SEQUENCE [LARGE SCALE GENOMIC DNA]</scope>
    <source>
        <strain evidence="2 3">TUFC12733</strain>
    </source>
</reference>
<dbReference type="GO" id="GO:0035838">
    <property type="term" value="C:growing cell tip"/>
    <property type="evidence" value="ECO:0007669"/>
    <property type="project" value="TreeGrafter"/>
</dbReference>
<evidence type="ECO:0000256" key="1">
    <source>
        <dbReference type="SAM" id="Phobius"/>
    </source>
</evidence>
<feature type="transmembrane region" description="Helical" evidence="1">
    <location>
        <begin position="83"/>
        <end position="105"/>
    </location>
</feature>
<dbReference type="GO" id="GO:0032153">
    <property type="term" value="C:cell division site"/>
    <property type="evidence" value="ECO:0007669"/>
    <property type="project" value="TreeGrafter"/>
</dbReference>
<dbReference type="InterPro" id="IPR051380">
    <property type="entry name" value="pH-response_reg_palI/RIM9"/>
</dbReference>
<dbReference type="AlphaFoldDB" id="A0A167QZ71"/>
<accession>A0A167QZ71</accession>
<organism evidence="2 3">
    <name type="scientific">Calocera viscosa (strain TUFC12733)</name>
    <dbReference type="NCBI Taxonomy" id="1330018"/>
    <lineage>
        <taxon>Eukaryota</taxon>
        <taxon>Fungi</taxon>
        <taxon>Dikarya</taxon>
        <taxon>Basidiomycota</taxon>
        <taxon>Agaricomycotina</taxon>
        <taxon>Dacrymycetes</taxon>
        <taxon>Dacrymycetales</taxon>
        <taxon>Dacrymycetaceae</taxon>
        <taxon>Calocera</taxon>
    </lineage>
</organism>
<keyword evidence="1" id="KW-0472">Membrane</keyword>
<feature type="transmembrane region" description="Helical" evidence="1">
    <location>
        <begin position="51"/>
        <end position="71"/>
    </location>
</feature>
<gene>
    <name evidence="2" type="ORF">CALVIDRAFT_560379</name>
</gene>
<protein>
    <recommendedName>
        <fullName evidence="4">Pali-domain-containing protein</fullName>
    </recommendedName>
</protein>